<evidence type="ECO:0000259" key="3">
    <source>
        <dbReference type="Pfam" id="PF24649"/>
    </source>
</evidence>
<dbReference type="AlphaFoldDB" id="A0AA35ZHS7"/>
<sequence length="268" mass="30087">MFLGHTDGLPRVGSSKELPLADPLSELNGDESWEILYSASFEEFASSIVMYDTIIWISISLILVLAWGVGVIMLLYLPMRCYVLSKDISSRQLYVTPSEVVYKVSRPSFIPFWGVVNSERRIPLARAIDIIIEQGCLQAMFGIHTFRLESVAQGKAAYVDELQIQGVSNPQLLRKVIVKEASKVIQMQDGGSGRSWRHGSEPESPAQMRSRSFTDGSNFLRSASRNWKNSPRPPLQEQRGLNRTDVIINKVDQLSKSIKKLEGIVEKT</sequence>
<dbReference type="Pfam" id="PF24649">
    <property type="entry name" value="DUF7642"/>
    <property type="match status" value="1"/>
</dbReference>
<name>A0AA35ZHS7_LACSI</name>
<feature type="transmembrane region" description="Helical" evidence="2">
    <location>
        <begin position="54"/>
        <end position="77"/>
    </location>
</feature>
<dbReference type="PANTHER" id="PTHR35410">
    <property type="entry name" value="EXPRESSED PROTEIN"/>
    <property type="match status" value="1"/>
</dbReference>
<organism evidence="4 5">
    <name type="scientific">Lactuca saligna</name>
    <name type="common">Willowleaf lettuce</name>
    <dbReference type="NCBI Taxonomy" id="75948"/>
    <lineage>
        <taxon>Eukaryota</taxon>
        <taxon>Viridiplantae</taxon>
        <taxon>Streptophyta</taxon>
        <taxon>Embryophyta</taxon>
        <taxon>Tracheophyta</taxon>
        <taxon>Spermatophyta</taxon>
        <taxon>Magnoliopsida</taxon>
        <taxon>eudicotyledons</taxon>
        <taxon>Gunneridae</taxon>
        <taxon>Pentapetalae</taxon>
        <taxon>asterids</taxon>
        <taxon>campanulids</taxon>
        <taxon>Asterales</taxon>
        <taxon>Asteraceae</taxon>
        <taxon>Cichorioideae</taxon>
        <taxon>Cichorieae</taxon>
        <taxon>Lactucinae</taxon>
        <taxon>Lactuca</taxon>
    </lineage>
</organism>
<proteinExistence type="predicted"/>
<feature type="domain" description="DUF7642" evidence="3">
    <location>
        <begin position="86"/>
        <end position="185"/>
    </location>
</feature>
<dbReference type="Proteomes" id="UP001177003">
    <property type="component" value="Chromosome 7"/>
</dbReference>
<evidence type="ECO:0000313" key="5">
    <source>
        <dbReference type="Proteomes" id="UP001177003"/>
    </source>
</evidence>
<dbReference type="InterPro" id="IPR056059">
    <property type="entry name" value="DUF7642"/>
</dbReference>
<keyword evidence="2" id="KW-0472">Membrane</keyword>
<evidence type="ECO:0000313" key="4">
    <source>
        <dbReference type="EMBL" id="CAI9292202.1"/>
    </source>
</evidence>
<gene>
    <name evidence="4" type="ORF">LSALG_LOCUS31294</name>
</gene>
<feature type="compositionally biased region" description="Polar residues" evidence="1">
    <location>
        <begin position="207"/>
        <end position="229"/>
    </location>
</feature>
<evidence type="ECO:0000256" key="2">
    <source>
        <dbReference type="SAM" id="Phobius"/>
    </source>
</evidence>
<accession>A0AA35ZHS7</accession>
<keyword evidence="2" id="KW-0812">Transmembrane</keyword>
<dbReference type="EMBL" id="OX465083">
    <property type="protein sequence ID" value="CAI9292202.1"/>
    <property type="molecule type" value="Genomic_DNA"/>
</dbReference>
<keyword evidence="5" id="KW-1185">Reference proteome</keyword>
<feature type="region of interest" description="Disordered" evidence="1">
    <location>
        <begin position="188"/>
        <end position="241"/>
    </location>
</feature>
<evidence type="ECO:0000256" key="1">
    <source>
        <dbReference type="SAM" id="MobiDB-lite"/>
    </source>
</evidence>
<keyword evidence="2" id="KW-1133">Transmembrane helix</keyword>
<protein>
    <recommendedName>
        <fullName evidence="3">DUF7642 domain-containing protein</fullName>
    </recommendedName>
</protein>
<reference evidence="4" key="1">
    <citation type="submission" date="2023-04" db="EMBL/GenBank/DDBJ databases">
        <authorList>
            <person name="Vijverberg K."/>
            <person name="Xiong W."/>
            <person name="Schranz E."/>
        </authorList>
    </citation>
    <scope>NUCLEOTIDE SEQUENCE</scope>
</reference>
<dbReference type="PANTHER" id="PTHR35410:SF2">
    <property type="entry name" value="OS02G0640200 PROTEIN"/>
    <property type="match status" value="1"/>
</dbReference>